<dbReference type="EMBL" id="PYDT01000010">
    <property type="protein sequence ID" value="THU46128.1"/>
    <property type="molecule type" value="Genomic_DNA"/>
</dbReference>
<dbReference type="PANTHER" id="PTHR15858">
    <property type="entry name" value="IMMEDIATE EARLY RESPONSE 3-INTERACTING PROTEIN 1"/>
    <property type="match status" value="1"/>
</dbReference>
<protein>
    <recommendedName>
        <fullName evidence="11">Yos1-like protein</fullName>
    </recommendedName>
</protein>
<keyword evidence="4" id="KW-0653">Protein transport</keyword>
<dbReference type="STRING" id="52838.A0A4S8ID95"/>
<dbReference type="InterPro" id="IPR013880">
    <property type="entry name" value="Yos1"/>
</dbReference>
<keyword evidence="2" id="KW-0813">Transport</keyword>
<evidence type="ECO:0000256" key="7">
    <source>
        <dbReference type="ARBA" id="ARBA00024203"/>
    </source>
</evidence>
<feature type="transmembrane region" description="Helical" evidence="8">
    <location>
        <begin position="167"/>
        <end position="191"/>
    </location>
</feature>
<evidence type="ECO:0000256" key="5">
    <source>
        <dbReference type="ARBA" id="ARBA00022989"/>
    </source>
</evidence>
<keyword evidence="5 8" id="KW-1133">Transmembrane helix</keyword>
<proteinExistence type="inferred from homology"/>
<dbReference type="GO" id="GO:0015031">
    <property type="term" value="P:protein transport"/>
    <property type="evidence" value="ECO:0007669"/>
    <property type="project" value="UniProtKB-KW"/>
</dbReference>
<reference evidence="9 10" key="1">
    <citation type="journal article" date="2019" name="Nat. Plants">
        <title>Genome sequencing of Musa balbisiana reveals subgenome evolution and function divergence in polyploid bananas.</title>
        <authorList>
            <person name="Yao X."/>
        </authorList>
    </citation>
    <scope>NUCLEOTIDE SEQUENCE [LARGE SCALE GENOMIC DNA]</scope>
    <source>
        <strain evidence="10">cv. DH-PKW</strain>
        <tissue evidence="9">Leaves</tissue>
    </source>
</reference>
<dbReference type="Pfam" id="PF08571">
    <property type="entry name" value="Yos1"/>
    <property type="match status" value="1"/>
</dbReference>
<evidence type="ECO:0000256" key="2">
    <source>
        <dbReference type="ARBA" id="ARBA00022448"/>
    </source>
</evidence>
<dbReference type="AlphaFoldDB" id="A0A4S8ID95"/>
<accession>A0A4S8ID95</accession>
<gene>
    <name evidence="9" type="ORF">C4D60_Mb09t01670</name>
</gene>
<keyword evidence="10" id="KW-1185">Reference proteome</keyword>
<sequence length="196" mass="21716">MHVRCTRVIRTGASRTIKPDPTGLSNDRSIPALSLVSRTCVRLLPFRSREDGLVESPNPRFPGDLFPARRYSQRRKPRCRRRLPVSRSSLAASQFTQACRCGCRRRDPAVAAQLPPSGMGLRTLLEGLSLLANALAILNEDRFLVPKGWSFNEVSGGARTKSLKGQLIGLIYAIQYLRVPLIILNTIIILLKLVSG</sequence>
<dbReference type="GO" id="GO:0000139">
    <property type="term" value="C:Golgi membrane"/>
    <property type="evidence" value="ECO:0007669"/>
    <property type="project" value="TreeGrafter"/>
</dbReference>
<comment type="subcellular location">
    <subcellularLocation>
        <location evidence="1">Membrane</location>
    </subcellularLocation>
</comment>
<comment type="caution">
    <text evidence="9">The sequence shown here is derived from an EMBL/GenBank/DDBJ whole genome shotgun (WGS) entry which is preliminary data.</text>
</comment>
<evidence type="ECO:0008006" key="11">
    <source>
        <dbReference type="Google" id="ProtNLM"/>
    </source>
</evidence>
<evidence type="ECO:0000256" key="3">
    <source>
        <dbReference type="ARBA" id="ARBA00022692"/>
    </source>
</evidence>
<dbReference type="GO" id="GO:0030134">
    <property type="term" value="C:COPII-coated ER to Golgi transport vesicle"/>
    <property type="evidence" value="ECO:0007669"/>
    <property type="project" value="TreeGrafter"/>
</dbReference>
<evidence type="ECO:0000256" key="1">
    <source>
        <dbReference type="ARBA" id="ARBA00004370"/>
    </source>
</evidence>
<evidence type="ECO:0000313" key="9">
    <source>
        <dbReference type="EMBL" id="THU46128.1"/>
    </source>
</evidence>
<keyword evidence="6 8" id="KW-0472">Membrane</keyword>
<organism evidence="9 10">
    <name type="scientific">Musa balbisiana</name>
    <name type="common">Banana</name>
    <dbReference type="NCBI Taxonomy" id="52838"/>
    <lineage>
        <taxon>Eukaryota</taxon>
        <taxon>Viridiplantae</taxon>
        <taxon>Streptophyta</taxon>
        <taxon>Embryophyta</taxon>
        <taxon>Tracheophyta</taxon>
        <taxon>Spermatophyta</taxon>
        <taxon>Magnoliopsida</taxon>
        <taxon>Liliopsida</taxon>
        <taxon>Zingiberales</taxon>
        <taxon>Musaceae</taxon>
        <taxon>Musa</taxon>
    </lineage>
</organism>
<dbReference type="GO" id="GO:0005789">
    <property type="term" value="C:endoplasmic reticulum membrane"/>
    <property type="evidence" value="ECO:0007669"/>
    <property type="project" value="TreeGrafter"/>
</dbReference>
<evidence type="ECO:0000256" key="6">
    <source>
        <dbReference type="ARBA" id="ARBA00023136"/>
    </source>
</evidence>
<evidence type="ECO:0000313" key="10">
    <source>
        <dbReference type="Proteomes" id="UP000317650"/>
    </source>
</evidence>
<evidence type="ECO:0000256" key="4">
    <source>
        <dbReference type="ARBA" id="ARBA00022927"/>
    </source>
</evidence>
<name>A0A4S8ID95_MUSBA</name>
<comment type="similarity">
    <text evidence="7">Belongs to the YOS1 family.</text>
</comment>
<dbReference type="PANTHER" id="PTHR15858:SF0">
    <property type="entry name" value="IMMEDIATE EARLY RESPONSE 3-INTERACTING PROTEIN 1"/>
    <property type="match status" value="1"/>
</dbReference>
<dbReference type="Proteomes" id="UP000317650">
    <property type="component" value="Chromosome 9"/>
</dbReference>
<evidence type="ECO:0000256" key="8">
    <source>
        <dbReference type="SAM" id="Phobius"/>
    </source>
</evidence>
<dbReference type="GO" id="GO:0006888">
    <property type="term" value="P:endoplasmic reticulum to Golgi vesicle-mediated transport"/>
    <property type="evidence" value="ECO:0007669"/>
    <property type="project" value="TreeGrafter"/>
</dbReference>
<keyword evidence="3 8" id="KW-0812">Transmembrane</keyword>